<dbReference type="GO" id="GO:0016853">
    <property type="term" value="F:isomerase activity"/>
    <property type="evidence" value="ECO:0007669"/>
    <property type="project" value="UniProtKB-KW"/>
</dbReference>
<dbReference type="EMBL" id="FTPD01000045">
    <property type="protein sequence ID" value="SIT58237.1"/>
    <property type="molecule type" value="Genomic_DNA"/>
</dbReference>
<dbReference type="RefSeq" id="WP_244555098.1">
    <property type="nucleotide sequence ID" value="NZ_FTPD01000045.1"/>
</dbReference>
<accession>A0A1R3VEE7</accession>
<name>A0A1R3VEE7_9HYPH</name>
<sequence>MDQTVADLVERSAEANSALMRGEITKYYEMIPHTEDFLLMSSFGGKPTRASELTAERIEAMGRFFKNGTFEHELLQAYGSADMVVLAIIERPHVEVGGLPAQD</sequence>
<protein>
    <submittedName>
        <fullName evidence="1">Ketosteroid isomerase-like enzyme</fullName>
    </submittedName>
</protein>
<reference evidence="2" key="1">
    <citation type="submission" date="2017-01" db="EMBL/GenBank/DDBJ databases">
        <authorList>
            <person name="Brunel B."/>
        </authorList>
    </citation>
    <scope>NUCLEOTIDE SEQUENCE [LARGE SCALE GENOMIC DNA]</scope>
</reference>
<keyword evidence="1" id="KW-0413">Isomerase</keyword>
<evidence type="ECO:0000313" key="1">
    <source>
        <dbReference type="EMBL" id="SIT58237.1"/>
    </source>
</evidence>
<gene>
    <name evidence="1" type="ORF">BQ8794_50339</name>
</gene>
<organism evidence="1 2">
    <name type="scientific">Mesorhizobium prunaredense</name>
    <dbReference type="NCBI Taxonomy" id="1631249"/>
    <lineage>
        <taxon>Bacteria</taxon>
        <taxon>Pseudomonadati</taxon>
        <taxon>Pseudomonadota</taxon>
        <taxon>Alphaproteobacteria</taxon>
        <taxon>Hyphomicrobiales</taxon>
        <taxon>Phyllobacteriaceae</taxon>
        <taxon>Mesorhizobium</taxon>
    </lineage>
</organism>
<evidence type="ECO:0000313" key="2">
    <source>
        <dbReference type="Proteomes" id="UP000188388"/>
    </source>
</evidence>
<keyword evidence="2" id="KW-1185">Reference proteome</keyword>
<dbReference type="AlphaFoldDB" id="A0A1R3VEE7"/>
<proteinExistence type="predicted"/>
<dbReference type="STRING" id="1631249.BQ8794_50339"/>
<dbReference type="Proteomes" id="UP000188388">
    <property type="component" value="Unassembled WGS sequence"/>
</dbReference>